<dbReference type="EMBL" id="CAJNOR010006549">
    <property type="protein sequence ID" value="CAF1598050.1"/>
    <property type="molecule type" value="Genomic_DNA"/>
</dbReference>
<protein>
    <submittedName>
        <fullName evidence="1">Uncharacterized protein</fullName>
    </submittedName>
</protein>
<dbReference type="AlphaFoldDB" id="A0A816AQT1"/>
<proteinExistence type="predicted"/>
<gene>
    <name evidence="1" type="ORF">XAT740_LOCUS47349</name>
</gene>
<evidence type="ECO:0000313" key="2">
    <source>
        <dbReference type="Proteomes" id="UP000663828"/>
    </source>
</evidence>
<sequence length="218" mass="24760">MSILEIGKLPYTDYTDTISKALYVVCIQGRRNQFPGKRCSASNRLFAGYPDEYTKSTQIPQDQTHSSVFLAGYRSGYTKSTQIPQFLTCSLIFEYRDGYTKSTQIPQDQTYSSVFWQGEDGYRVYWDYDTTRETTDPTGLIISTINSASLEPQSSILYSCNKDRCNDDATVNRVKQILIDNKLFNTTKVTPFPGGGADHLYCFGPHTFISLLVLIAWY</sequence>
<keyword evidence="2" id="KW-1185">Reference proteome</keyword>
<comment type="caution">
    <text evidence="1">The sequence shown here is derived from an EMBL/GenBank/DDBJ whole genome shotgun (WGS) entry which is preliminary data.</text>
</comment>
<dbReference type="Proteomes" id="UP000663828">
    <property type="component" value="Unassembled WGS sequence"/>
</dbReference>
<name>A0A816AQT1_ADIRI</name>
<reference evidence="1" key="1">
    <citation type="submission" date="2021-02" db="EMBL/GenBank/DDBJ databases">
        <authorList>
            <person name="Nowell W R."/>
        </authorList>
    </citation>
    <scope>NUCLEOTIDE SEQUENCE</scope>
</reference>
<organism evidence="1 2">
    <name type="scientific">Adineta ricciae</name>
    <name type="common">Rotifer</name>
    <dbReference type="NCBI Taxonomy" id="249248"/>
    <lineage>
        <taxon>Eukaryota</taxon>
        <taxon>Metazoa</taxon>
        <taxon>Spiralia</taxon>
        <taxon>Gnathifera</taxon>
        <taxon>Rotifera</taxon>
        <taxon>Eurotatoria</taxon>
        <taxon>Bdelloidea</taxon>
        <taxon>Adinetida</taxon>
        <taxon>Adinetidae</taxon>
        <taxon>Adineta</taxon>
    </lineage>
</organism>
<evidence type="ECO:0000313" key="1">
    <source>
        <dbReference type="EMBL" id="CAF1598050.1"/>
    </source>
</evidence>
<accession>A0A816AQT1</accession>